<dbReference type="PANTHER" id="PTHR24198">
    <property type="entry name" value="ANKYRIN REPEAT AND PROTEIN KINASE DOMAIN-CONTAINING PROTEIN"/>
    <property type="match status" value="1"/>
</dbReference>
<keyword evidence="2" id="KW-1185">Reference proteome</keyword>
<dbReference type="SUPFAM" id="SSF48403">
    <property type="entry name" value="Ankyrin repeat"/>
    <property type="match status" value="1"/>
</dbReference>
<dbReference type="Proteomes" id="UP000799423">
    <property type="component" value="Unassembled WGS sequence"/>
</dbReference>
<evidence type="ECO:0000313" key="1">
    <source>
        <dbReference type="EMBL" id="KAF2855906.1"/>
    </source>
</evidence>
<reference evidence="1" key="1">
    <citation type="submission" date="2020-01" db="EMBL/GenBank/DDBJ databases">
        <authorList>
            <consortium name="DOE Joint Genome Institute"/>
            <person name="Haridas S."/>
            <person name="Albert R."/>
            <person name="Binder M."/>
            <person name="Bloem J."/>
            <person name="Labutti K."/>
            <person name="Salamov A."/>
            <person name="Andreopoulos B."/>
            <person name="Baker S.E."/>
            <person name="Barry K."/>
            <person name="Bills G."/>
            <person name="Bluhm B.H."/>
            <person name="Cannon C."/>
            <person name="Castanera R."/>
            <person name="Culley D.E."/>
            <person name="Daum C."/>
            <person name="Ezra D."/>
            <person name="Gonzalez J.B."/>
            <person name="Henrissat B."/>
            <person name="Kuo A."/>
            <person name="Liang C."/>
            <person name="Lipzen A."/>
            <person name="Lutzoni F."/>
            <person name="Magnuson J."/>
            <person name="Mondo S."/>
            <person name="Nolan M."/>
            <person name="Ohm R."/>
            <person name="Pangilinan J."/>
            <person name="Park H.-J."/>
            <person name="Ramirez L."/>
            <person name="Alfaro M."/>
            <person name="Sun H."/>
            <person name="Tritt A."/>
            <person name="Yoshinaga Y."/>
            <person name="Zwiers L.-H."/>
            <person name="Turgeon B.G."/>
            <person name="Goodwin S.B."/>
            <person name="Spatafora J.W."/>
            <person name="Crous P.W."/>
            <person name="Grigoriev I.V."/>
        </authorList>
    </citation>
    <scope>NUCLEOTIDE SEQUENCE</scope>
    <source>
        <strain evidence="1">IPT5</strain>
    </source>
</reference>
<name>A0A6A7BK61_9PLEO</name>
<gene>
    <name evidence="1" type="ORF">T440DRAFT_463253</name>
</gene>
<dbReference type="PANTHER" id="PTHR24198:SF165">
    <property type="entry name" value="ANKYRIN REPEAT-CONTAINING PROTEIN-RELATED"/>
    <property type="match status" value="1"/>
</dbReference>
<dbReference type="InterPro" id="IPR036770">
    <property type="entry name" value="Ankyrin_rpt-contain_sf"/>
</dbReference>
<dbReference type="AlphaFoldDB" id="A0A6A7BK61"/>
<proteinExistence type="predicted"/>
<dbReference type="Gene3D" id="1.25.40.20">
    <property type="entry name" value="Ankyrin repeat-containing domain"/>
    <property type="match status" value="1"/>
</dbReference>
<dbReference type="OrthoDB" id="4772757at2759"/>
<organism evidence="1 2">
    <name type="scientific">Plenodomus tracheiphilus IPT5</name>
    <dbReference type="NCBI Taxonomy" id="1408161"/>
    <lineage>
        <taxon>Eukaryota</taxon>
        <taxon>Fungi</taxon>
        <taxon>Dikarya</taxon>
        <taxon>Ascomycota</taxon>
        <taxon>Pezizomycotina</taxon>
        <taxon>Dothideomycetes</taxon>
        <taxon>Pleosporomycetidae</taxon>
        <taxon>Pleosporales</taxon>
        <taxon>Pleosporineae</taxon>
        <taxon>Leptosphaeriaceae</taxon>
        <taxon>Plenodomus</taxon>
    </lineage>
</organism>
<evidence type="ECO:0000313" key="2">
    <source>
        <dbReference type="Proteomes" id="UP000799423"/>
    </source>
</evidence>
<accession>A0A6A7BK61</accession>
<evidence type="ECO:0008006" key="3">
    <source>
        <dbReference type="Google" id="ProtNLM"/>
    </source>
</evidence>
<dbReference type="EMBL" id="MU006289">
    <property type="protein sequence ID" value="KAF2855906.1"/>
    <property type="molecule type" value="Genomic_DNA"/>
</dbReference>
<sequence>MNILNLPLELFHEILFKAVRLRGLKRGLRLRLVNRVFARETLQALLITRYVDAHLERIQCEPNIPLPSFAAEYLEHRVRSEHKNENPALLRIREVAEQLSLEGSEEKTIQDYIHDLCPFVLSLRGYRSSAVWGRAVWHAERNDLAADVLIAALYTKTMPIVEKWIENGRGLPRECSDLFGWPQHLAAGLGNQRLLATIMVLEGVHYGHAFSSARYTLLCAVAELGDAEAVRFVYNYNVEDYPWHMYDAKYPHYARGSERTLEGVETPSREVFRFLQKKRKLHGVSDTLERRHYSTLLKHCASRGWTDMASCYLDLGACVDGPSVADVERPLVCASKEGHGDIVRLVLWHGAKTCPLAMEVAAENGHLAVIQVLLHHGTEPGDAVQKAAGKGYWNIVLELMRHGVVTETDLHRCLVHTVRAEHEGMFRLLLAYGATLEEESLKRTCVEAGETEELESMLELISETEKNEREGKRHRLIVV</sequence>
<protein>
    <recommendedName>
        <fullName evidence="3">Ankyrin</fullName>
    </recommendedName>
</protein>